<keyword evidence="1" id="KW-1133">Transmembrane helix</keyword>
<dbReference type="EMBL" id="QLYX01000007">
    <property type="protein sequence ID" value="RAY14066.1"/>
    <property type="molecule type" value="Genomic_DNA"/>
</dbReference>
<dbReference type="AlphaFoldDB" id="A0A365H4Y6"/>
<evidence type="ECO:0000313" key="3">
    <source>
        <dbReference type="Proteomes" id="UP000251891"/>
    </source>
</evidence>
<keyword evidence="1" id="KW-0472">Membrane</keyword>
<keyword evidence="3" id="KW-1185">Reference proteome</keyword>
<accession>A0A365H4Y6</accession>
<organism evidence="2 3">
    <name type="scientific">Actinomadura craniellae</name>
    <dbReference type="NCBI Taxonomy" id="2231787"/>
    <lineage>
        <taxon>Bacteria</taxon>
        <taxon>Bacillati</taxon>
        <taxon>Actinomycetota</taxon>
        <taxon>Actinomycetes</taxon>
        <taxon>Streptosporangiales</taxon>
        <taxon>Thermomonosporaceae</taxon>
        <taxon>Actinomadura</taxon>
    </lineage>
</organism>
<dbReference type="Proteomes" id="UP000251891">
    <property type="component" value="Unassembled WGS sequence"/>
</dbReference>
<proteinExistence type="predicted"/>
<sequence length="74" mass="7551">MPSLDRTHWLIFAVSAALSLALSPITVIYAALIGPLGLCVTALLRRTRAAAAFAGITAGTLPYLLAALVQGSSA</sequence>
<protein>
    <submittedName>
        <fullName evidence="2">Uncharacterized protein</fullName>
    </submittedName>
</protein>
<feature type="transmembrane region" description="Helical" evidence="1">
    <location>
        <begin position="49"/>
        <end position="69"/>
    </location>
</feature>
<evidence type="ECO:0000313" key="2">
    <source>
        <dbReference type="EMBL" id="RAY14066.1"/>
    </source>
</evidence>
<reference evidence="2 3" key="1">
    <citation type="submission" date="2018-06" db="EMBL/GenBank/DDBJ databases">
        <title>Actinomadura craniellae sp. nov. isolated from marine sponge Craniella sp.</title>
        <authorList>
            <person name="Li L."/>
            <person name="Xu Q.H."/>
            <person name="Lin H.W."/>
            <person name="Lu Y.H."/>
        </authorList>
    </citation>
    <scope>NUCLEOTIDE SEQUENCE [LARGE SCALE GENOMIC DNA]</scope>
    <source>
        <strain evidence="2 3">LHW63021</strain>
    </source>
</reference>
<gene>
    <name evidence="2" type="ORF">DPM19_17475</name>
</gene>
<comment type="caution">
    <text evidence="2">The sequence shown here is derived from an EMBL/GenBank/DDBJ whole genome shotgun (WGS) entry which is preliminary data.</text>
</comment>
<keyword evidence="1" id="KW-0812">Transmembrane</keyword>
<evidence type="ECO:0000256" key="1">
    <source>
        <dbReference type="SAM" id="Phobius"/>
    </source>
</evidence>
<name>A0A365H4Y6_9ACTN</name>